<dbReference type="PANTHER" id="PTHR46825">
    <property type="entry name" value="D-ALANYL-D-ALANINE-CARBOXYPEPTIDASE/ENDOPEPTIDASE AMPH"/>
    <property type="match status" value="1"/>
</dbReference>
<reference evidence="3 5" key="1">
    <citation type="submission" date="2021-06" db="EMBL/GenBank/DDBJ databases">
        <title>Actinomycetes sequencing.</title>
        <authorList>
            <person name="Shan Q."/>
        </authorList>
    </citation>
    <scope>NUCLEOTIDE SEQUENCE [LARGE SCALE GENOMIC DNA]</scope>
    <source>
        <strain evidence="3 5">NEAU-G5</strain>
    </source>
</reference>
<gene>
    <name evidence="3" type="ORF">KO481_13870</name>
    <name evidence="4" type="ORF">KO481_29040</name>
</gene>
<proteinExistence type="predicted"/>
<evidence type="ECO:0000259" key="2">
    <source>
        <dbReference type="Pfam" id="PF00144"/>
    </source>
</evidence>
<evidence type="ECO:0000313" key="5">
    <source>
        <dbReference type="Proteomes" id="UP000733379"/>
    </source>
</evidence>
<dbReference type="Gene3D" id="3.40.710.10">
    <property type="entry name" value="DD-peptidase/beta-lactamase superfamily"/>
    <property type="match status" value="1"/>
</dbReference>
<accession>A0ABS6B007</accession>
<name>A0ABS6B007_9NOCA</name>
<feature type="domain" description="Beta-lactamase-related" evidence="2">
    <location>
        <begin position="29"/>
        <end position="358"/>
    </location>
</feature>
<dbReference type="Pfam" id="PF00144">
    <property type="entry name" value="Beta-lactamase"/>
    <property type="match status" value="1"/>
</dbReference>
<dbReference type="SUPFAM" id="SSF56601">
    <property type="entry name" value="beta-lactamase/transpeptidase-like"/>
    <property type="match status" value="1"/>
</dbReference>
<dbReference type="Proteomes" id="UP000733379">
    <property type="component" value="Unassembled WGS sequence"/>
</dbReference>
<comment type="caution">
    <text evidence="3">The sequence shown here is derived from an EMBL/GenBank/DDBJ whole genome shotgun (WGS) entry which is preliminary data.</text>
</comment>
<dbReference type="PANTHER" id="PTHR46825:SF7">
    <property type="entry name" value="D-ALANYL-D-ALANINE CARBOXYPEPTIDASE"/>
    <property type="match status" value="1"/>
</dbReference>
<feature type="region of interest" description="Disordered" evidence="1">
    <location>
        <begin position="133"/>
        <end position="161"/>
    </location>
</feature>
<dbReference type="InterPro" id="IPR001466">
    <property type="entry name" value="Beta-lactam-related"/>
</dbReference>
<evidence type="ECO:0000256" key="1">
    <source>
        <dbReference type="SAM" id="MobiDB-lite"/>
    </source>
</evidence>
<sequence length="375" mass="39333">MWAVAACGGDRAVRPTADPGDAGRAQIVRALDAVTAHGLPGAQVVITGPGVDWTAGSGVGDLGSRAPFPVQSEVRIGSNTKTFVSTVLLQLAAEHKVDLDAPVERYLPGVIRGNGNDGARITIRELLQHSSGLPEYLTPEDPSNPQPPNPAQVQLSPATMRQHHTPREMLANALTMPPQFEPGAKSVYTNTNYLVAGMVIERVTGQSTAAEIDRRIIAPLGLHGTYFPGDGDTGIRDPHPRGYFTVDGKPVDVTEFDTSWAGAAGAMISTGADLNRFFTALLNGKLLPAAQLAQMQRTRPNDRLPGGYGLGLARLPVSCGAQVWGHGGDVPGFETMDGVRADGRAVTVTVNGTPSDEQGYDTVTKAFDTAICAGA</sequence>
<dbReference type="InterPro" id="IPR012338">
    <property type="entry name" value="Beta-lactam/transpept-like"/>
</dbReference>
<evidence type="ECO:0000313" key="3">
    <source>
        <dbReference type="EMBL" id="MBU3062605.1"/>
    </source>
</evidence>
<keyword evidence="5" id="KW-1185">Reference proteome</keyword>
<protein>
    <submittedName>
        <fullName evidence="3">Beta-lactamase family protein</fullName>
    </submittedName>
</protein>
<dbReference type="EMBL" id="JAHKNI010000004">
    <property type="protein sequence ID" value="MBU3062605.1"/>
    <property type="molecule type" value="Genomic_DNA"/>
</dbReference>
<dbReference type="InterPro" id="IPR050491">
    <property type="entry name" value="AmpC-like"/>
</dbReference>
<organism evidence="3 5">
    <name type="scientific">Nocardia albiluteola</name>
    <dbReference type="NCBI Taxonomy" id="2842303"/>
    <lineage>
        <taxon>Bacteria</taxon>
        <taxon>Bacillati</taxon>
        <taxon>Actinomycetota</taxon>
        <taxon>Actinomycetes</taxon>
        <taxon>Mycobacteriales</taxon>
        <taxon>Nocardiaceae</taxon>
        <taxon>Nocardia</taxon>
    </lineage>
</organism>
<evidence type="ECO:0000313" key="4">
    <source>
        <dbReference type="EMBL" id="MBU3065561.1"/>
    </source>
</evidence>
<dbReference type="EMBL" id="JAHKNI010000011">
    <property type="protein sequence ID" value="MBU3065561.1"/>
    <property type="molecule type" value="Genomic_DNA"/>
</dbReference>